<sequence>MSTQIKVIMVARELSQNTVENASGVSHATISQIYRGDLDINNVAFFTALKIAKALGVKPSELLSDESREELRKVRKAKQRQRSKRVTR</sequence>
<dbReference type="InterPro" id="IPR001387">
    <property type="entry name" value="Cro/C1-type_HTH"/>
</dbReference>
<dbReference type="SMART" id="SM00530">
    <property type="entry name" value="HTH_XRE"/>
    <property type="match status" value="1"/>
</dbReference>
<dbReference type="GO" id="GO:0003677">
    <property type="term" value="F:DNA binding"/>
    <property type="evidence" value="ECO:0007669"/>
    <property type="project" value="InterPro"/>
</dbReference>
<dbReference type="EMBL" id="PKGU01000007">
    <property type="protein sequence ID" value="PKZ14006.1"/>
    <property type="molecule type" value="Genomic_DNA"/>
</dbReference>
<name>A0A2I1M1L0_9BIFI</name>
<feature type="region of interest" description="Disordered" evidence="1">
    <location>
        <begin position="68"/>
        <end position="88"/>
    </location>
</feature>
<feature type="compositionally biased region" description="Basic residues" evidence="1">
    <location>
        <begin position="73"/>
        <end position="88"/>
    </location>
</feature>
<evidence type="ECO:0000256" key="1">
    <source>
        <dbReference type="SAM" id="MobiDB-lite"/>
    </source>
</evidence>
<dbReference type="Pfam" id="PF13443">
    <property type="entry name" value="HTH_26"/>
    <property type="match status" value="1"/>
</dbReference>
<dbReference type="Gene3D" id="1.10.260.40">
    <property type="entry name" value="lambda repressor-like DNA-binding domains"/>
    <property type="match status" value="1"/>
</dbReference>
<proteinExistence type="predicted"/>
<dbReference type="PROSITE" id="PS50943">
    <property type="entry name" value="HTH_CROC1"/>
    <property type="match status" value="1"/>
</dbReference>
<evidence type="ECO:0000313" key="3">
    <source>
        <dbReference type="EMBL" id="PKZ14006.1"/>
    </source>
</evidence>
<evidence type="ECO:0000313" key="4">
    <source>
        <dbReference type="Proteomes" id="UP000242263"/>
    </source>
</evidence>
<reference evidence="3 4" key="1">
    <citation type="submission" date="2017-12" db="EMBL/GenBank/DDBJ databases">
        <title>Phylogenetic diversity of female urinary microbiome.</title>
        <authorList>
            <person name="Thomas-White K."/>
            <person name="Wolfe A.J."/>
        </authorList>
    </citation>
    <scope>NUCLEOTIDE SEQUENCE [LARGE SCALE GENOMIC DNA]</scope>
    <source>
        <strain evidence="3 4">UMB0064</strain>
    </source>
</reference>
<dbReference type="SUPFAM" id="SSF47413">
    <property type="entry name" value="lambda repressor-like DNA-binding domains"/>
    <property type="match status" value="1"/>
</dbReference>
<dbReference type="InterPro" id="IPR010982">
    <property type="entry name" value="Lambda_DNA-bd_dom_sf"/>
</dbReference>
<comment type="caution">
    <text evidence="3">The sequence shown here is derived from an EMBL/GenBank/DDBJ whole genome shotgun (WGS) entry which is preliminary data.</text>
</comment>
<evidence type="ECO:0000259" key="2">
    <source>
        <dbReference type="PROSITE" id="PS50943"/>
    </source>
</evidence>
<accession>A0A2I1M1L0</accession>
<feature type="domain" description="HTH cro/C1-type" evidence="2">
    <location>
        <begin position="5"/>
        <end position="62"/>
    </location>
</feature>
<organism evidence="3 4">
    <name type="scientific">Alloscardovia omnicolens</name>
    <dbReference type="NCBI Taxonomy" id="419015"/>
    <lineage>
        <taxon>Bacteria</taxon>
        <taxon>Bacillati</taxon>
        <taxon>Actinomycetota</taxon>
        <taxon>Actinomycetes</taxon>
        <taxon>Bifidobacteriales</taxon>
        <taxon>Bifidobacteriaceae</taxon>
        <taxon>Alloscardovia</taxon>
    </lineage>
</organism>
<dbReference type="Proteomes" id="UP000242263">
    <property type="component" value="Unassembled WGS sequence"/>
</dbReference>
<dbReference type="RefSeq" id="WP_101541618.1">
    <property type="nucleotide sequence ID" value="NZ_PKGU01000007.1"/>
</dbReference>
<dbReference type="CDD" id="cd00093">
    <property type="entry name" value="HTH_XRE"/>
    <property type="match status" value="1"/>
</dbReference>
<protein>
    <recommendedName>
        <fullName evidence="2">HTH cro/C1-type domain-containing protein</fullName>
    </recommendedName>
</protein>
<dbReference type="AlphaFoldDB" id="A0A2I1M1L0"/>
<gene>
    <name evidence="3" type="ORF">CYJ32_07655</name>
</gene>